<accession>A0ABP6ZM88</accession>
<evidence type="ECO:0000313" key="2">
    <source>
        <dbReference type="Proteomes" id="UP001500630"/>
    </source>
</evidence>
<gene>
    <name evidence="1" type="ORF">GCM10022419_119060</name>
</gene>
<name>A0ABP6ZM88_9ACTN</name>
<comment type="caution">
    <text evidence="1">The sequence shown here is derived from an EMBL/GenBank/DDBJ whole genome shotgun (WGS) entry which is preliminary data.</text>
</comment>
<dbReference type="EMBL" id="BAABDQ010000051">
    <property type="protein sequence ID" value="GAA3614104.1"/>
    <property type="molecule type" value="Genomic_DNA"/>
</dbReference>
<evidence type="ECO:0000313" key="1">
    <source>
        <dbReference type="EMBL" id="GAA3614104.1"/>
    </source>
</evidence>
<proteinExistence type="predicted"/>
<protein>
    <submittedName>
        <fullName evidence="1">Uncharacterized protein</fullName>
    </submittedName>
</protein>
<reference evidence="2" key="1">
    <citation type="journal article" date="2019" name="Int. J. Syst. Evol. Microbiol.">
        <title>The Global Catalogue of Microorganisms (GCM) 10K type strain sequencing project: providing services to taxonomists for standard genome sequencing and annotation.</title>
        <authorList>
            <consortium name="The Broad Institute Genomics Platform"/>
            <consortium name="The Broad Institute Genome Sequencing Center for Infectious Disease"/>
            <person name="Wu L."/>
            <person name="Ma J."/>
        </authorList>
    </citation>
    <scope>NUCLEOTIDE SEQUENCE [LARGE SCALE GENOMIC DNA]</scope>
    <source>
        <strain evidence="2">JCM 17326</strain>
    </source>
</reference>
<sequence length="40" mass="4245">MADDLAPTPATAFAHESYDIQGRAAQLALKHRTAALAPRP</sequence>
<keyword evidence="2" id="KW-1185">Reference proteome</keyword>
<dbReference type="Proteomes" id="UP001500630">
    <property type="component" value="Unassembled WGS sequence"/>
</dbReference>
<organism evidence="1 2">
    <name type="scientific">Nonomuraea rosea</name>
    <dbReference type="NCBI Taxonomy" id="638574"/>
    <lineage>
        <taxon>Bacteria</taxon>
        <taxon>Bacillati</taxon>
        <taxon>Actinomycetota</taxon>
        <taxon>Actinomycetes</taxon>
        <taxon>Streptosporangiales</taxon>
        <taxon>Streptosporangiaceae</taxon>
        <taxon>Nonomuraea</taxon>
    </lineage>
</organism>